<dbReference type="Gene3D" id="3.30.70.960">
    <property type="entry name" value="SEA domain"/>
    <property type="match status" value="2"/>
</dbReference>
<dbReference type="Gene3D" id="3.40.720.10">
    <property type="entry name" value="Alkaline Phosphatase, subunit A"/>
    <property type="match status" value="1"/>
</dbReference>
<dbReference type="InterPro" id="IPR036364">
    <property type="entry name" value="SEA_dom_sf"/>
</dbReference>
<dbReference type="InterPro" id="IPR000082">
    <property type="entry name" value="SEA_dom"/>
</dbReference>
<evidence type="ECO:0000256" key="2">
    <source>
        <dbReference type="ARBA" id="ARBA00023180"/>
    </source>
</evidence>
<accession>A0A8J9Z2R0</accession>
<evidence type="ECO:0000313" key="6">
    <source>
        <dbReference type="EMBL" id="CAH1246085.1"/>
    </source>
</evidence>
<dbReference type="GO" id="GO:0046872">
    <property type="term" value="F:metal ion binding"/>
    <property type="evidence" value="ECO:0007669"/>
    <property type="project" value="InterPro"/>
</dbReference>
<dbReference type="PANTHER" id="PTHR10151:SF114">
    <property type="entry name" value="ECTONUCLEOTIDE PYROPHOSPHATASE_PHOSPHODIESTERASE C27A7.3"/>
    <property type="match status" value="1"/>
</dbReference>
<evidence type="ECO:0000256" key="1">
    <source>
        <dbReference type="ARBA" id="ARBA00022801"/>
    </source>
</evidence>
<proteinExistence type="predicted"/>
<dbReference type="PANTHER" id="PTHR10151">
    <property type="entry name" value="ECTONUCLEOTIDE PYROPHOSPHATASE/PHOSPHODIESTERASE"/>
    <property type="match status" value="1"/>
</dbReference>
<keyword evidence="7" id="KW-1185">Reference proteome</keyword>
<dbReference type="InterPro" id="IPR001604">
    <property type="entry name" value="Endo_G_ENPP1-like_dom"/>
</dbReference>
<protein>
    <submittedName>
        <fullName evidence="6">ENPP3 protein</fullName>
    </submittedName>
</protein>
<organism evidence="6 7">
    <name type="scientific">Branchiostoma lanceolatum</name>
    <name type="common">Common lancelet</name>
    <name type="synonym">Amphioxus lanceolatum</name>
    <dbReference type="NCBI Taxonomy" id="7740"/>
    <lineage>
        <taxon>Eukaryota</taxon>
        <taxon>Metazoa</taxon>
        <taxon>Chordata</taxon>
        <taxon>Cephalochordata</taxon>
        <taxon>Leptocardii</taxon>
        <taxon>Amphioxiformes</taxon>
        <taxon>Branchiostomatidae</taxon>
        <taxon>Branchiostoma</taxon>
    </lineage>
</organism>
<dbReference type="InterPro" id="IPR020821">
    <property type="entry name" value="ENPP1-3/EXOG-like_nuc-like"/>
</dbReference>
<dbReference type="InterPro" id="IPR017850">
    <property type="entry name" value="Alkaline_phosphatase_core_sf"/>
</dbReference>
<dbReference type="SMART" id="SM00200">
    <property type="entry name" value="SEA"/>
    <property type="match status" value="2"/>
</dbReference>
<feature type="transmembrane region" description="Helical" evidence="4">
    <location>
        <begin position="36"/>
        <end position="59"/>
    </location>
</feature>
<dbReference type="AlphaFoldDB" id="A0A8J9Z2R0"/>
<dbReference type="Proteomes" id="UP000838412">
    <property type="component" value="Chromosome 15"/>
</dbReference>
<reference evidence="6" key="1">
    <citation type="submission" date="2022-01" db="EMBL/GenBank/DDBJ databases">
        <authorList>
            <person name="Braso-Vives M."/>
        </authorList>
    </citation>
    <scope>NUCLEOTIDE SEQUENCE</scope>
</reference>
<evidence type="ECO:0000256" key="3">
    <source>
        <dbReference type="SAM" id="MobiDB-lite"/>
    </source>
</evidence>
<keyword evidence="4" id="KW-1133">Transmembrane helix</keyword>
<feature type="domain" description="SEA" evidence="5">
    <location>
        <begin position="213"/>
        <end position="330"/>
    </location>
</feature>
<dbReference type="CDD" id="cd16018">
    <property type="entry name" value="Enpp"/>
    <property type="match status" value="1"/>
</dbReference>
<dbReference type="PROSITE" id="PS50024">
    <property type="entry name" value="SEA"/>
    <property type="match status" value="2"/>
</dbReference>
<name>A0A8J9Z2R0_BRALA</name>
<dbReference type="GO" id="GO:0003676">
    <property type="term" value="F:nucleic acid binding"/>
    <property type="evidence" value="ECO:0007669"/>
    <property type="project" value="InterPro"/>
</dbReference>
<dbReference type="Pfam" id="PF01223">
    <property type="entry name" value="Endonuclease_NS"/>
    <property type="match status" value="1"/>
</dbReference>
<keyword evidence="2" id="KW-0325">Glycoprotein</keyword>
<dbReference type="SMART" id="SM00477">
    <property type="entry name" value="NUC"/>
    <property type="match status" value="1"/>
</dbReference>
<dbReference type="Gene3D" id="3.40.570.10">
    <property type="entry name" value="Extracellular Endonuclease, subunit A"/>
    <property type="match status" value="1"/>
</dbReference>
<dbReference type="InterPro" id="IPR044925">
    <property type="entry name" value="His-Me_finger_sf"/>
</dbReference>
<dbReference type="InterPro" id="IPR002591">
    <property type="entry name" value="Phosphodiest/P_Trfase"/>
</dbReference>
<gene>
    <name evidence="6" type="primary">ENPP3</name>
    <name evidence="6" type="ORF">BLAG_LOCUS8227</name>
</gene>
<evidence type="ECO:0000259" key="5">
    <source>
        <dbReference type="PROSITE" id="PS50024"/>
    </source>
</evidence>
<dbReference type="InterPro" id="IPR044929">
    <property type="entry name" value="DNA/RNA_non-sp_Endonuclease_sf"/>
</dbReference>
<dbReference type="Pfam" id="PF01390">
    <property type="entry name" value="SEA"/>
    <property type="match status" value="2"/>
</dbReference>
<feature type="domain" description="SEA" evidence="5">
    <location>
        <begin position="88"/>
        <end position="211"/>
    </location>
</feature>
<dbReference type="EMBL" id="OV696700">
    <property type="protein sequence ID" value="CAH1246085.1"/>
    <property type="molecule type" value="Genomic_DNA"/>
</dbReference>
<keyword evidence="1" id="KW-0378">Hydrolase</keyword>
<feature type="region of interest" description="Disordered" evidence="3">
    <location>
        <begin position="67"/>
        <end position="86"/>
    </location>
</feature>
<dbReference type="Gene3D" id="3.30.1360.180">
    <property type="match status" value="1"/>
</dbReference>
<keyword evidence="4" id="KW-0812">Transmembrane</keyword>
<sequence length="1072" mass="118364">MDRSSDRLEFRDKDFGLEESPRDIKFGGGVSSKKRLFTGGVLVLLLAVVGLAVGLGVALSRAPPKGNVNGGSTHGPTAPPAGTVLPGRERRYNGEVVLSFVRGEPASFSDDLTDGASALFVELATYLEREIESLFSEGDLKNVYSDSEVTSFAEDNSGVVAKFVLRLRSSKFPAEITEAFRAGLGGAENNLLGDGGYVILPESLVIQGEGDVTTTKLEMTLTAMAGLPAEYTDSLGDKTSADFQKHAVVIQEAIDILFQGSDVTSTYEGCKVASFRSAPPGGVLVELEIYQAVDGAVSAVQLANIFKTRLGGGSNNILGSEGYFVDPDTLLAVPSWLDEDVVPGPEPSCPPGFSEPPLILISMDGFRADYLLRNVTPYLGKMSRYGTHAPYMRAQYPTKTFTNHYTIVTGLYAESHGIVDNLMYDEEFRATFRITSSEAKKARWWGGEPLWNTVEQQGLKAATYFWPGSDVDIQGMRPTHYYDYDGAVPDEDRIDQTLQWLELPQNERPSLLITYFNQPDLAGHQEGPDSEAVNKEMMHVDAMMGRLMDGLLARNLSDCVNVVVVADHGMTPTSCDRVVYLEDLMDISPLYVSRDGTLMRVTRSFYAPESYVWDPDGLVKNLTCVDDHFMPHTKRAGLPKRLHYANNRRIEDVVCTVEDEWLFARTRSFRYCDGGEHGYDNDFRNMSALFIAYGLAFHQGLVVEPFGNIELYNMFSDILGVTPAPNNGTRGSLNHFLRQPRAIPPQEDGLAPTMTCSFPDTASDYDSILDTTMSGCLCNVPQWRTYDQSLNLTDSEVSQYQQLHLPTGTPQNSFTPDYCVLTTSNYVTSFSQQYAMSMWTAFTLEQAASVQTTQGLSSETADCLRTDVRLPAGQAASCSEYENASLSTGFLYPPGLSDDISGQMEALVMSNVVPQYLGFKEGIWNFTMGLVASWAQTYQGVHAVTGPIFDYNFDGVRDNVTADYMRFVEDTATGVPTRIPLPTHYFVTVTRCDGDSLPTDRCPRWQVVSFILPHADSTPTCMPPREYLSMHVVRVKDVELLTGLTFYRDLPVTEAIRLKIHLPEAHDLWAWA</sequence>
<dbReference type="OrthoDB" id="415411at2759"/>
<evidence type="ECO:0000313" key="7">
    <source>
        <dbReference type="Proteomes" id="UP000838412"/>
    </source>
</evidence>
<dbReference type="SUPFAM" id="SSF54060">
    <property type="entry name" value="His-Me finger endonucleases"/>
    <property type="match status" value="1"/>
</dbReference>
<evidence type="ECO:0000256" key="4">
    <source>
        <dbReference type="SAM" id="Phobius"/>
    </source>
</evidence>
<dbReference type="Pfam" id="PF01663">
    <property type="entry name" value="Phosphodiest"/>
    <property type="match status" value="1"/>
</dbReference>
<dbReference type="SMART" id="SM00892">
    <property type="entry name" value="Endonuclease_NS"/>
    <property type="match status" value="1"/>
</dbReference>
<dbReference type="SUPFAM" id="SSF82671">
    <property type="entry name" value="SEA domain"/>
    <property type="match status" value="2"/>
</dbReference>
<dbReference type="SUPFAM" id="SSF53649">
    <property type="entry name" value="Alkaline phosphatase-like"/>
    <property type="match status" value="1"/>
</dbReference>
<keyword evidence="4" id="KW-0472">Membrane</keyword>
<dbReference type="GO" id="GO:0016787">
    <property type="term" value="F:hydrolase activity"/>
    <property type="evidence" value="ECO:0007669"/>
    <property type="project" value="UniProtKB-KW"/>
</dbReference>